<feature type="chain" id="PRO_5023025730" evidence="1">
    <location>
        <begin position="32"/>
        <end position="122"/>
    </location>
</feature>
<keyword evidence="1" id="KW-0732">Signal</keyword>
<accession>A0A5C6CB97</accession>
<dbReference type="AlphaFoldDB" id="A0A5C6CB97"/>
<protein>
    <submittedName>
        <fullName evidence="2">Uncharacterized protein</fullName>
    </submittedName>
</protein>
<reference evidence="2 3" key="1">
    <citation type="submission" date="2019-02" db="EMBL/GenBank/DDBJ databases">
        <title>Deep-cultivation of Planctomycetes and their phenomic and genomic characterization uncovers novel biology.</title>
        <authorList>
            <person name="Wiegand S."/>
            <person name="Jogler M."/>
            <person name="Boedeker C."/>
            <person name="Pinto D."/>
            <person name="Vollmers J."/>
            <person name="Rivas-Marin E."/>
            <person name="Kohn T."/>
            <person name="Peeters S.H."/>
            <person name="Heuer A."/>
            <person name="Rast P."/>
            <person name="Oberbeckmann S."/>
            <person name="Bunk B."/>
            <person name="Jeske O."/>
            <person name="Meyerdierks A."/>
            <person name="Storesund J.E."/>
            <person name="Kallscheuer N."/>
            <person name="Luecker S."/>
            <person name="Lage O.M."/>
            <person name="Pohl T."/>
            <person name="Merkel B.J."/>
            <person name="Hornburger P."/>
            <person name="Mueller R.-W."/>
            <person name="Bruemmer F."/>
            <person name="Labrenz M."/>
            <person name="Spormann A.M."/>
            <person name="Op Den Camp H."/>
            <person name="Overmann J."/>
            <person name="Amann R."/>
            <person name="Jetten M.S.M."/>
            <person name="Mascher T."/>
            <person name="Medema M.H."/>
            <person name="Devos D.P."/>
            <person name="Kaster A.-K."/>
            <person name="Ovreas L."/>
            <person name="Rohde M."/>
            <person name="Galperin M.Y."/>
            <person name="Jogler C."/>
        </authorList>
    </citation>
    <scope>NUCLEOTIDE SEQUENCE [LARGE SCALE GENOMIC DNA]</scope>
    <source>
        <strain evidence="2 3">Pla52o</strain>
    </source>
</reference>
<organism evidence="2 3">
    <name type="scientific">Novipirellula galeiformis</name>
    <dbReference type="NCBI Taxonomy" id="2528004"/>
    <lineage>
        <taxon>Bacteria</taxon>
        <taxon>Pseudomonadati</taxon>
        <taxon>Planctomycetota</taxon>
        <taxon>Planctomycetia</taxon>
        <taxon>Pirellulales</taxon>
        <taxon>Pirellulaceae</taxon>
        <taxon>Novipirellula</taxon>
    </lineage>
</organism>
<gene>
    <name evidence="2" type="ORF">Pla52o_41510</name>
</gene>
<keyword evidence="3" id="KW-1185">Reference proteome</keyword>
<dbReference type="EMBL" id="SJPT01000007">
    <property type="protein sequence ID" value="TWU21117.1"/>
    <property type="molecule type" value="Genomic_DNA"/>
</dbReference>
<dbReference type="RefSeq" id="WP_146596228.1">
    <property type="nucleotide sequence ID" value="NZ_SJPT01000007.1"/>
</dbReference>
<dbReference type="Proteomes" id="UP000316304">
    <property type="component" value="Unassembled WGS sequence"/>
</dbReference>
<proteinExistence type="predicted"/>
<dbReference type="OrthoDB" id="300710at2"/>
<evidence type="ECO:0000313" key="2">
    <source>
        <dbReference type="EMBL" id="TWU21117.1"/>
    </source>
</evidence>
<feature type="signal peptide" evidence="1">
    <location>
        <begin position="1"/>
        <end position="31"/>
    </location>
</feature>
<comment type="caution">
    <text evidence="2">The sequence shown here is derived from an EMBL/GenBank/DDBJ whole genome shotgun (WGS) entry which is preliminary data.</text>
</comment>
<name>A0A5C6CB97_9BACT</name>
<evidence type="ECO:0000256" key="1">
    <source>
        <dbReference type="SAM" id="SignalP"/>
    </source>
</evidence>
<evidence type="ECO:0000313" key="3">
    <source>
        <dbReference type="Proteomes" id="UP000316304"/>
    </source>
</evidence>
<sequence precursor="true">MDRFSKPTVMRSLLLLAVLFFSILQASPAHAALQLELDSTLQVVESMAPEPQEPPLVVENADGESDMQAVGAPSSLSLGFGLTGPGMWLARDLDGQWIRWRRDTLRALRFPEPIEVVPRKPS</sequence>